<gene>
    <name evidence="2" type="ORF">OXX778_LOCUS20100</name>
</gene>
<sequence>MKFQYFIFLVIFSKIKGLDINADYFICLTNQKINKSDPTVLIESISTTKLLCLKRCLKYGGCEYAEYKNQTCVLFSYNARFYISSDLKNNIFRRNVPKNLMLVSYWPITDSSLKDVSNAQNLYEQTKFGFISDRFGNSNSAFRLSNGSVRAPAGIYFSGNFSITGWARLNAYQKHQRFIDFCKELYSDHILVSLSGSSNEIYFYTYNGKTRFMFESTTVLPLNIWHHVAFTSAGPVMKIYVNGTLVANKTQIESNTVQSINRFYNYFGKSLFGDPNANCDYDDLKIYSKELSGSEIEKEFKSDFF</sequence>
<name>A0A814MIE8_9BILA</name>
<feature type="signal peptide" evidence="1">
    <location>
        <begin position="1"/>
        <end position="17"/>
    </location>
</feature>
<protein>
    <submittedName>
        <fullName evidence="2">Uncharacterized protein</fullName>
    </submittedName>
</protein>
<dbReference type="Pfam" id="PF13385">
    <property type="entry name" value="Laminin_G_3"/>
    <property type="match status" value="1"/>
</dbReference>
<evidence type="ECO:0000313" key="3">
    <source>
        <dbReference type="Proteomes" id="UP000663879"/>
    </source>
</evidence>
<reference evidence="2" key="1">
    <citation type="submission" date="2021-02" db="EMBL/GenBank/DDBJ databases">
        <authorList>
            <person name="Nowell W R."/>
        </authorList>
    </citation>
    <scope>NUCLEOTIDE SEQUENCE</scope>
    <source>
        <strain evidence="2">Ploen Becks lab</strain>
    </source>
</reference>
<dbReference type="EMBL" id="CAJNOC010006484">
    <property type="protein sequence ID" value="CAF1078983.1"/>
    <property type="molecule type" value="Genomic_DNA"/>
</dbReference>
<feature type="chain" id="PRO_5032895318" evidence="1">
    <location>
        <begin position="18"/>
        <end position="305"/>
    </location>
</feature>
<dbReference type="AlphaFoldDB" id="A0A814MIE8"/>
<evidence type="ECO:0000313" key="2">
    <source>
        <dbReference type="EMBL" id="CAF1078983.1"/>
    </source>
</evidence>
<dbReference type="Proteomes" id="UP000663879">
    <property type="component" value="Unassembled WGS sequence"/>
</dbReference>
<dbReference type="InterPro" id="IPR013320">
    <property type="entry name" value="ConA-like_dom_sf"/>
</dbReference>
<keyword evidence="3" id="KW-1185">Reference proteome</keyword>
<evidence type="ECO:0000256" key="1">
    <source>
        <dbReference type="SAM" id="SignalP"/>
    </source>
</evidence>
<dbReference type="OrthoDB" id="10045770at2759"/>
<proteinExistence type="predicted"/>
<organism evidence="2 3">
    <name type="scientific">Brachionus calyciflorus</name>
    <dbReference type="NCBI Taxonomy" id="104777"/>
    <lineage>
        <taxon>Eukaryota</taxon>
        <taxon>Metazoa</taxon>
        <taxon>Spiralia</taxon>
        <taxon>Gnathifera</taxon>
        <taxon>Rotifera</taxon>
        <taxon>Eurotatoria</taxon>
        <taxon>Monogononta</taxon>
        <taxon>Pseudotrocha</taxon>
        <taxon>Ploima</taxon>
        <taxon>Brachionidae</taxon>
        <taxon>Brachionus</taxon>
    </lineage>
</organism>
<comment type="caution">
    <text evidence="2">The sequence shown here is derived from an EMBL/GenBank/DDBJ whole genome shotgun (WGS) entry which is preliminary data.</text>
</comment>
<dbReference type="SUPFAM" id="SSF49899">
    <property type="entry name" value="Concanavalin A-like lectins/glucanases"/>
    <property type="match status" value="1"/>
</dbReference>
<accession>A0A814MIE8</accession>
<keyword evidence="1" id="KW-0732">Signal</keyword>
<dbReference type="Gene3D" id="2.60.120.200">
    <property type="match status" value="1"/>
</dbReference>